<reference evidence="2 3" key="1">
    <citation type="submission" date="2019-10" db="EMBL/GenBank/DDBJ databases">
        <title>Draft whole-genome sequence of the purple nonsulfur photosynthetic bacterium Roseospira navarrensis DSM 15114.</title>
        <authorList>
            <person name="Kyndt J.A."/>
            <person name="Meyer T.E."/>
        </authorList>
    </citation>
    <scope>NUCLEOTIDE SEQUENCE [LARGE SCALE GENOMIC DNA]</scope>
    <source>
        <strain evidence="2 3">DSM 15114</strain>
    </source>
</reference>
<evidence type="ECO:0000256" key="1">
    <source>
        <dbReference type="SAM" id="Phobius"/>
    </source>
</evidence>
<evidence type="ECO:0000313" key="2">
    <source>
        <dbReference type="EMBL" id="MQX35165.1"/>
    </source>
</evidence>
<feature type="transmembrane region" description="Helical" evidence="1">
    <location>
        <begin position="55"/>
        <end position="78"/>
    </location>
</feature>
<keyword evidence="1" id="KW-1133">Transmembrane helix</keyword>
<name>A0A7X1ZAW7_9PROT</name>
<keyword evidence="1" id="KW-0472">Membrane</keyword>
<accession>A0A7X1ZAW7</accession>
<comment type="caution">
    <text evidence="2">The sequence shown here is derived from an EMBL/GenBank/DDBJ whole genome shotgun (WGS) entry which is preliminary data.</text>
</comment>
<dbReference type="RefSeq" id="WP_153340390.1">
    <property type="nucleotide sequence ID" value="NZ_WIVE01000002.1"/>
</dbReference>
<dbReference type="AlphaFoldDB" id="A0A7X1ZAW7"/>
<proteinExistence type="predicted"/>
<protein>
    <submittedName>
        <fullName evidence="2">Uncharacterized protein</fullName>
    </submittedName>
</protein>
<dbReference type="Proteomes" id="UP000434582">
    <property type="component" value="Unassembled WGS sequence"/>
</dbReference>
<keyword evidence="1" id="KW-0812">Transmembrane</keyword>
<dbReference type="EMBL" id="WIVE01000002">
    <property type="protein sequence ID" value="MQX35165.1"/>
    <property type="molecule type" value="Genomic_DNA"/>
</dbReference>
<organism evidence="2 3">
    <name type="scientific">Roseospira navarrensis</name>
    <dbReference type="NCBI Taxonomy" id="140058"/>
    <lineage>
        <taxon>Bacteria</taxon>
        <taxon>Pseudomonadati</taxon>
        <taxon>Pseudomonadota</taxon>
        <taxon>Alphaproteobacteria</taxon>
        <taxon>Rhodospirillales</taxon>
        <taxon>Rhodospirillaceae</taxon>
        <taxon>Roseospira</taxon>
    </lineage>
</organism>
<dbReference type="OrthoDB" id="8449317at2"/>
<keyword evidence="3" id="KW-1185">Reference proteome</keyword>
<feature type="transmembrane region" description="Helical" evidence="1">
    <location>
        <begin position="12"/>
        <end position="35"/>
    </location>
</feature>
<sequence>MPMPRHERNAIVFMLQHVVYGLAGAVSFGVSLLWFDVGGIGTLAMASEHWALNLVLLFAGLFVTFGSVAIGVGVMSLAEDKY</sequence>
<gene>
    <name evidence="2" type="ORF">GHC57_01390</name>
</gene>
<evidence type="ECO:0000313" key="3">
    <source>
        <dbReference type="Proteomes" id="UP000434582"/>
    </source>
</evidence>